<keyword evidence="8" id="KW-0808">Transferase</keyword>
<dbReference type="EMBL" id="JAABOQ010000005">
    <property type="protein sequence ID" value="NER18052.1"/>
    <property type="molecule type" value="Genomic_DNA"/>
</dbReference>
<dbReference type="RefSeq" id="WP_164032733.1">
    <property type="nucleotide sequence ID" value="NZ_JAABOQ010000005.1"/>
</dbReference>
<dbReference type="GO" id="GO:0030170">
    <property type="term" value="F:pyridoxal phosphate binding"/>
    <property type="evidence" value="ECO:0007669"/>
    <property type="project" value="InterPro"/>
</dbReference>
<evidence type="ECO:0000256" key="4">
    <source>
        <dbReference type="ARBA" id="ARBA00022898"/>
    </source>
</evidence>
<evidence type="ECO:0000256" key="5">
    <source>
        <dbReference type="ARBA" id="ARBA00023239"/>
    </source>
</evidence>
<dbReference type="GO" id="GO:0019752">
    <property type="term" value="P:carboxylic acid metabolic process"/>
    <property type="evidence" value="ECO:0007669"/>
    <property type="project" value="InterPro"/>
</dbReference>
<gene>
    <name evidence="8" type="ORF">GWK10_12570</name>
</gene>
<keyword evidence="9" id="KW-1185">Reference proteome</keyword>
<dbReference type="PRINTS" id="PR00800">
    <property type="entry name" value="YHDCRBOXLASE"/>
</dbReference>
<comment type="caution">
    <text evidence="8">The sequence shown here is derived from an EMBL/GenBank/DDBJ whole genome shotgun (WGS) entry which is preliminary data.</text>
</comment>
<comment type="similarity">
    <text evidence="2 7">Belongs to the group II decarboxylase family.</text>
</comment>
<proteinExistence type="inferred from homology"/>
<feature type="modified residue" description="N6-(pyridoxal phosphate)lysine" evidence="6">
    <location>
        <position position="299"/>
    </location>
</feature>
<dbReference type="AlphaFoldDB" id="A0A6M0CKA4"/>
<evidence type="ECO:0000256" key="1">
    <source>
        <dbReference type="ARBA" id="ARBA00001933"/>
    </source>
</evidence>
<evidence type="ECO:0000313" key="9">
    <source>
        <dbReference type="Proteomes" id="UP000474296"/>
    </source>
</evidence>
<name>A0A6M0CKA4_9FLAO</name>
<dbReference type="InterPro" id="IPR002129">
    <property type="entry name" value="PyrdxlP-dep_de-COase"/>
</dbReference>
<dbReference type="Gene3D" id="3.90.1150.170">
    <property type="match status" value="1"/>
</dbReference>
<keyword evidence="3" id="KW-0210">Decarboxylase</keyword>
<dbReference type="InterPro" id="IPR015424">
    <property type="entry name" value="PyrdxlP-dep_Trfase"/>
</dbReference>
<comment type="cofactor">
    <cofactor evidence="1 6 7">
        <name>pyridoxal 5'-phosphate</name>
        <dbReference type="ChEBI" id="CHEBI:597326"/>
    </cofactor>
</comment>
<reference evidence="8 9" key="1">
    <citation type="submission" date="2020-01" db="EMBL/GenBank/DDBJ databases">
        <title>Spongiivirga citrea KCTC 32990T.</title>
        <authorList>
            <person name="Wang G."/>
        </authorList>
    </citation>
    <scope>NUCLEOTIDE SEQUENCE [LARGE SCALE GENOMIC DNA]</scope>
    <source>
        <strain evidence="8 9">KCTC 32990</strain>
    </source>
</reference>
<dbReference type="PANTHER" id="PTHR45677:SF8">
    <property type="entry name" value="CYSTEINE SULFINIC ACID DECARBOXYLASE"/>
    <property type="match status" value="1"/>
</dbReference>
<dbReference type="InterPro" id="IPR010977">
    <property type="entry name" value="Aromatic_deC"/>
</dbReference>
<evidence type="ECO:0000256" key="3">
    <source>
        <dbReference type="ARBA" id="ARBA00022793"/>
    </source>
</evidence>
<evidence type="ECO:0000256" key="7">
    <source>
        <dbReference type="RuleBase" id="RU000382"/>
    </source>
</evidence>
<keyword evidence="8" id="KW-0032">Aminotransferase</keyword>
<accession>A0A6M0CKA4</accession>
<dbReference type="PANTHER" id="PTHR45677">
    <property type="entry name" value="GLUTAMATE DECARBOXYLASE-RELATED"/>
    <property type="match status" value="1"/>
</dbReference>
<keyword evidence="4 6" id="KW-0663">Pyridoxal phosphate</keyword>
<dbReference type="SUPFAM" id="SSF53383">
    <property type="entry name" value="PLP-dependent transferases"/>
    <property type="match status" value="1"/>
</dbReference>
<dbReference type="Proteomes" id="UP000474296">
    <property type="component" value="Unassembled WGS sequence"/>
</dbReference>
<protein>
    <submittedName>
        <fullName evidence="8">Aminotransferase class I/II-fold pyridoxal phosphate-dependent enzyme</fullName>
    </submittedName>
</protein>
<keyword evidence="5 7" id="KW-0456">Lyase</keyword>
<dbReference type="GO" id="GO:0008483">
    <property type="term" value="F:transaminase activity"/>
    <property type="evidence" value="ECO:0007669"/>
    <property type="project" value="UniProtKB-KW"/>
</dbReference>
<dbReference type="GO" id="GO:0006520">
    <property type="term" value="P:amino acid metabolic process"/>
    <property type="evidence" value="ECO:0007669"/>
    <property type="project" value="InterPro"/>
</dbReference>
<dbReference type="Pfam" id="PF00282">
    <property type="entry name" value="Pyridoxal_deC"/>
    <property type="match status" value="1"/>
</dbReference>
<organism evidence="8 9">
    <name type="scientific">Spongiivirga citrea</name>
    <dbReference type="NCBI Taxonomy" id="1481457"/>
    <lineage>
        <taxon>Bacteria</taxon>
        <taxon>Pseudomonadati</taxon>
        <taxon>Bacteroidota</taxon>
        <taxon>Flavobacteriia</taxon>
        <taxon>Flavobacteriales</taxon>
        <taxon>Flavobacteriaceae</taxon>
        <taxon>Spongiivirga</taxon>
    </lineage>
</organism>
<evidence type="ECO:0000313" key="8">
    <source>
        <dbReference type="EMBL" id="NER18052.1"/>
    </source>
</evidence>
<dbReference type="GO" id="GO:0005737">
    <property type="term" value="C:cytoplasm"/>
    <property type="evidence" value="ECO:0007669"/>
    <property type="project" value="TreeGrafter"/>
</dbReference>
<evidence type="ECO:0000256" key="6">
    <source>
        <dbReference type="PIRSR" id="PIRSR602129-50"/>
    </source>
</evidence>
<dbReference type="GO" id="GO:0016831">
    <property type="term" value="F:carboxy-lyase activity"/>
    <property type="evidence" value="ECO:0007669"/>
    <property type="project" value="UniProtKB-KW"/>
</dbReference>
<dbReference type="Gene3D" id="3.40.640.10">
    <property type="entry name" value="Type I PLP-dependent aspartate aminotransferase-like (Major domain)"/>
    <property type="match status" value="1"/>
</dbReference>
<sequence>MSTPLLKRAYSDELFKQEGNELIQLLSDHLSSHIGEKTDKVIEWSTPNDEYEFWEQFAKEKHSTKNLFETILNRSIATHNPKYIGHQISPTVPVSGLATLLSAMLNNGMAVYEMGAAATAIEKLVVNEFTKAIGYNDNADGFLTSGGTLANLTALIAARKSVAKDDVWNDGHTNKLAVLVSEEAHYCIDRAARIMGLGDGGIIKVPVNENFKINTSQLETAYNNAKNNGYEVIAVVGSAPSTSSGVHDDLEALAEFAQQKNIWFHVDGAHGGAAVFSSKYKYLLNGIEQADSVAIDGHKMMATSSITTALLFKRSNDTYTTFSQKAHYLWDKNDDLEWYNLAKRTFECTKSMMSIRFFSIINAYGTQFFDDYVTTLYDLGKTFADIIESNEEFELAMQPETNILCFRVKGDLDSEEIGNINQQIRRQLLEDGEFYIVSTYLKGVFYLRVTIMNVFTNESHFKALLNKIISIKNNSSINV</sequence>
<dbReference type="InterPro" id="IPR015421">
    <property type="entry name" value="PyrdxlP-dep_Trfase_major"/>
</dbReference>
<evidence type="ECO:0000256" key="2">
    <source>
        <dbReference type="ARBA" id="ARBA00009533"/>
    </source>
</evidence>